<evidence type="ECO:0000313" key="2">
    <source>
        <dbReference type="Proteomes" id="UP000237968"/>
    </source>
</evidence>
<name>A0A2S9XR65_9BACT</name>
<sequence>MNAPLFTPTEMLALSNAVTRAQTDEDFRQLVLDDLPAALEQVGLPLPDRRAVRESLVAAGLSDEELAKFDEASLDDAATAMRMRPQFAVQDGDVTAQSDNFYRGVSGFVPAAHWWGFHVPFAFDDIADIFKLAQAINSLVATLGGVIAKAAPPIKPFVLAILLYITVQVAVVTGVSAGCQRSGAKGTWVSMAWAAPGIFVPTCVC</sequence>
<evidence type="ECO:0008006" key="3">
    <source>
        <dbReference type="Google" id="ProtNLM"/>
    </source>
</evidence>
<dbReference type="Proteomes" id="UP000237968">
    <property type="component" value="Unassembled WGS sequence"/>
</dbReference>
<dbReference type="GO" id="GO:0003824">
    <property type="term" value="F:catalytic activity"/>
    <property type="evidence" value="ECO:0007669"/>
    <property type="project" value="InterPro"/>
</dbReference>
<organism evidence="1 2">
    <name type="scientific">Enhygromyxa salina</name>
    <dbReference type="NCBI Taxonomy" id="215803"/>
    <lineage>
        <taxon>Bacteria</taxon>
        <taxon>Pseudomonadati</taxon>
        <taxon>Myxococcota</taxon>
        <taxon>Polyangia</taxon>
        <taxon>Nannocystales</taxon>
        <taxon>Nannocystaceae</taxon>
        <taxon>Enhygromyxa</taxon>
    </lineage>
</organism>
<dbReference type="GO" id="GO:0046914">
    <property type="term" value="F:transition metal ion binding"/>
    <property type="evidence" value="ECO:0007669"/>
    <property type="project" value="InterPro"/>
</dbReference>
<keyword evidence="2" id="KW-1185">Reference proteome</keyword>
<dbReference type="EMBL" id="PVNK01000173">
    <property type="protein sequence ID" value="PRP95353.1"/>
    <property type="molecule type" value="Genomic_DNA"/>
</dbReference>
<protein>
    <recommendedName>
        <fullName evidence="3">Nif11 domain-containing protein</fullName>
    </recommendedName>
</protein>
<gene>
    <name evidence="1" type="ORF">ENSA5_40090</name>
</gene>
<proteinExistence type="predicted"/>
<dbReference type="SUPFAM" id="SSF56209">
    <property type="entry name" value="Nitrile hydratase alpha chain"/>
    <property type="match status" value="1"/>
</dbReference>
<accession>A0A2S9XR65</accession>
<dbReference type="RefSeq" id="WP_106393306.1">
    <property type="nucleotide sequence ID" value="NZ_PVNK01000173.1"/>
</dbReference>
<dbReference type="OrthoDB" id="4306975at2"/>
<comment type="caution">
    <text evidence="1">The sequence shown here is derived from an EMBL/GenBank/DDBJ whole genome shotgun (WGS) entry which is preliminary data.</text>
</comment>
<dbReference type="InterPro" id="IPR036648">
    <property type="entry name" value="CN_Hdrase_a/SCN_Hdrase_g_sf"/>
</dbReference>
<reference evidence="1 2" key="1">
    <citation type="submission" date="2018-03" db="EMBL/GenBank/DDBJ databases">
        <title>Draft Genome Sequences of the Obligatory Marine Myxobacteria Enhygromyxa salina SWB005.</title>
        <authorList>
            <person name="Poehlein A."/>
            <person name="Moghaddam J.A."/>
            <person name="Harms H."/>
            <person name="Alanjari M."/>
            <person name="Koenig G.M."/>
            <person name="Daniel R."/>
            <person name="Schaeberle T.F."/>
        </authorList>
    </citation>
    <scope>NUCLEOTIDE SEQUENCE [LARGE SCALE GENOMIC DNA]</scope>
    <source>
        <strain evidence="1 2">SWB005</strain>
    </source>
</reference>
<evidence type="ECO:0000313" key="1">
    <source>
        <dbReference type="EMBL" id="PRP95353.1"/>
    </source>
</evidence>
<dbReference type="AlphaFoldDB" id="A0A2S9XR65"/>